<evidence type="ECO:0000259" key="5">
    <source>
        <dbReference type="PROSITE" id="PS51186"/>
    </source>
</evidence>
<dbReference type="InterPro" id="IPR025559">
    <property type="entry name" value="Eis_dom"/>
</dbReference>
<dbReference type="HAMAP" id="MF_01812">
    <property type="entry name" value="Eis"/>
    <property type="match status" value="1"/>
</dbReference>
<evidence type="ECO:0000256" key="3">
    <source>
        <dbReference type="ARBA" id="ARBA00023315"/>
    </source>
</evidence>
<reference evidence="7" key="1">
    <citation type="journal article" date="2019" name="Int. J. Syst. Evol. Microbiol.">
        <title>The Global Catalogue of Microorganisms (GCM) 10K type strain sequencing project: providing services to taxonomists for standard genome sequencing and annotation.</title>
        <authorList>
            <consortium name="The Broad Institute Genomics Platform"/>
            <consortium name="The Broad Institute Genome Sequencing Center for Infectious Disease"/>
            <person name="Wu L."/>
            <person name="Ma J."/>
        </authorList>
    </citation>
    <scope>NUCLEOTIDE SEQUENCE [LARGE SCALE GENOMIC DNA]</scope>
    <source>
        <strain evidence="7">JCM 6305</strain>
    </source>
</reference>
<dbReference type="PANTHER" id="PTHR37817">
    <property type="entry name" value="N-ACETYLTRANSFERASE EIS"/>
    <property type="match status" value="1"/>
</dbReference>
<name>A0ABP5WIA2_9ACTN</name>
<comment type="caution">
    <text evidence="6">The sequence shown here is derived from an EMBL/GenBank/DDBJ whole genome shotgun (WGS) entry which is preliminary data.</text>
</comment>
<feature type="active site" description="Proton donor" evidence="4">
    <location>
        <position position="127"/>
    </location>
</feature>
<dbReference type="InterPro" id="IPR051554">
    <property type="entry name" value="Acetyltransferase_Eis"/>
</dbReference>
<dbReference type="InterPro" id="IPR016181">
    <property type="entry name" value="Acyl_CoA_acyltransferase"/>
</dbReference>
<comment type="caution">
    <text evidence="4">Lacks conserved residue(s) required for the propagation of feature annotation.</text>
</comment>
<evidence type="ECO:0000256" key="4">
    <source>
        <dbReference type="HAMAP-Rule" id="MF_01812"/>
    </source>
</evidence>
<dbReference type="Gene3D" id="3.30.1050.10">
    <property type="entry name" value="SCP2 sterol-binding domain"/>
    <property type="match status" value="1"/>
</dbReference>
<feature type="binding site" evidence="4">
    <location>
        <begin position="86"/>
        <end position="88"/>
    </location>
    <ligand>
        <name>acetyl-CoA</name>
        <dbReference type="ChEBI" id="CHEBI:57288"/>
    </ligand>
</feature>
<evidence type="ECO:0000256" key="1">
    <source>
        <dbReference type="ARBA" id="ARBA00009213"/>
    </source>
</evidence>
<dbReference type="EMBL" id="BAAASZ010000006">
    <property type="protein sequence ID" value="GAA2427978.1"/>
    <property type="molecule type" value="Genomic_DNA"/>
</dbReference>
<keyword evidence="3 4" id="KW-0012">Acyltransferase</keyword>
<feature type="domain" description="N-acetyltransferase" evidence="5">
    <location>
        <begin position="6"/>
        <end position="157"/>
    </location>
</feature>
<sequence length="419" mass="46278">MRHDDLDIRALTDDDYPRWVRALATGFLRSDEITEEEIRGRRGGVDLDRTHGAFDGERCVATFRTLPQRLTVPGGASVASCAVTNVTVSATHRRRGLLTRMMTGALAEGKERGEVCSTLDSAEYPIYGRFGYGPAAWFTTWRVDVGRAGLDRRRSGPEEKGARIDLADDAEVRVEGAALHERVRALPDRQGMIDRTERWWKLNTGALVFPGSGWKPAFHVLHRDADGQVQGLATYTADDHWEAKMPHVGLHVRDLIAATPEAERDLWRYLLSIDWVTTVHTGRRAPDDLLPDLLPDARAARVDTHADFLWLRPLDVPALLEARAYPVSGSLVLDLHDPMGLAGGRFLLDASPEGARCVPTTRSADLSMGVGALSSLYLGDRSASRLRALGQVVEERPGAAALADLLLRTARRPWCPDEF</sequence>
<dbReference type="InterPro" id="IPR022902">
    <property type="entry name" value="NAcTrfase_Eis"/>
</dbReference>
<dbReference type="NCBIfam" id="NF002367">
    <property type="entry name" value="PRK01346.1-4"/>
    <property type="match status" value="1"/>
</dbReference>
<keyword evidence="7" id="KW-1185">Reference proteome</keyword>
<comment type="similarity">
    <text evidence="1 4">Belongs to the acetyltransferase Eis family.</text>
</comment>
<dbReference type="RefSeq" id="WP_344320653.1">
    <property type="nucleotide sequence ID" value="NZ_BAAASZ010000006.1"/>
</dbReference>
<dbReference type="PANTHER" id="PTHR37817:SF1">
    <property type="entry name" value="N-ACETYLTRANSFERASE EIS"/>
    <property type="match status" value="1"/>
</dbReference>
<dbReference type="PROSITE" id="PS51186">
    <property type="entry name" value="GNAT"/>
    <property type="match status" value="1"/>
</dbReference>
<evidence type="ECO:0000313" key="6">
    <source>
        <dbReference type="EMBL" id="GAA2427978.1"/>
    </source>
</evidence>
<dbReference type="Pfam" id="PF13527">
    <property type="entry name" value="Acetyltransf_9"/>
    <property type="match status" value="1"/>
</dbReference>
<feature type="active site" description="Proton acceptor; via carboxylate" evidence="4">
    <location>
        <position position="419"/>
    </location>
</feature>
<protein>
    <submittedName>
        <fullName evidence="6">GNAT family N-acetyltransferase</fullName>
    </submittedName>
</protein>
<dbReference type="InterPro" id="IPR000182">
    <property type="entry name" value="GNAT_dom"/>
</dbReference>
<organism evidence="6 7">
    <name type="scientific">Streptomyces macrosporus</name>
    <dbReference type="NCBI Taxonomy" id="44032"/>
    <lineage>
        <taxon>Bacteria</taxon>
        <taxon>Bacillati</taxon>
        <taxon>Actinomycetota</taxon>
        <taxon>Actinomycetes</taxon>
        <taxon>Kitasatosporales</taxon>
        <taxon>Streptomycetaceae</taxon>
        <taxon>Streptomyces</taxon>
    </lineage>
</organism>
<comment type="subunit">
    <text evidence="4">Homohexamer; trimer of dimers.</text>
</comment>
<keyword evidence="2 4" id="KW-0808">Transferase</keyword>
<dbReference type="InterPro" id="IPR041380">
    <property type="entry name" value="Acetyltransf_17"/>
</dbReference>
<evidence type="ECO:0000313" key="7">
    <source>
        <dbReference type="Proteomes" id="UP001501638"/>
    </source>
</evidence>
<dbReference type="SUPFAM" id="SSF55729">
    <property type="entry name" value="Acyl-CoA N-acyltransferases (Nat)"/>
    <property type="match status" value="1"/>
</dbReference>
<dbReference type="SUPFAM" id="SSF55718">
    <property type="entry name" value="SCP-like"/>
    <property type="match status" value="1"/>
</dbReference>
<dbReference type="Pfam" id="PF13530">
    <property type="entry name" value="SCP2_2"/>
    <property type="match status" value="1"/>
</dbReference>
<proteinExistence type="inferred from homology"/>
<feature type="binding site" evidence="4">
    <location>
        <begin position="94"/>
        <end position="99"/>
    </location>
    <ligand>
        <name>acetyl-CoA</name>
        <dbReference type="ChEBI" id="CHEBI:57288"/>
    </ligand>
</feature>
<dbReference type="Proteomes" id="UP001501638">
    <property type="component" value="Unassembled WGS sequence"/>
</dbReference>
<accession>A0ABP5WIA2</accession>
<dbReference type="InterPro" id="IPR036527">
    <property type="entry name" value="SCP2_sterol-bd_dom_sf"/>
</dbReference>
<dbReference type="Gene3D" id="3.40.630.30">
    <property type="match status" value="2"/>
</dbReference>
<gene>
    <name evidence="6" type="ORF">GCM10010405_08230</name>
</gene>
<evidence type="ECO:0000256" key="2">
    <source>
        <dbReference type="ARBA" id="ARBA00022679"/>
    </source>
</evidence>
<dbReference type="Pfam" id="PF17668">
    <property type="entry name" value="Acetyltransf_17"/>
    <property type="match status" value="1"/>
</dbReference>